<sequence>MIIKCICRSDKHGNTKGVEYQEQKYGYGNRVFNKTKELKTYRCTICGFTKAK</sequence>
<proteinExistence type="predicted"/>
<dbReference type="AlphaFoldDB" id="A0A6M3JDN0"/>
<name>A0A6M3JDN0_9ZZZZ</name>
<evidence type="ECO:0000313" key="1">
    <source>
        <dbReference type="EMBL" id="QJA68299.1"/>
    </source>
</evidence>
<protein>
    <submittedName>
        <fullName evidence="1">Uncharacterized protein</fullName>
    </submittedName>
</protein>
<gene>
    <name evidence="1" type="ORF">MM415A07240_0013</name>
</gene>
<accession>A0A6M3JDN0</accession>
<dbReference type="EMBL" id="MT141604">
    <property type="protein sequence ID" value="QJA68299.1"/>
    <property type="molecule type" value="Genomic_DNA"/>
</dbReference>
<organism evidence="1">
    <name type="scientific">viral metagenome</name>
    <dbReference type="NCBI Taxonomy" id="1070528"/>
    <lineage>
        <taxon>unclassified sequences</taxon>
        <taxon>metagenomes</taxon>
        <taxon>organismal metagenomes</taxon>
    </lineage>
</organism>
<reference evidence="1" key="1">
    <citation type="submission" date="2020-03" db="EMBL/GenBank/DDBJ databases">
        <title>The deep terrestrial virosphere.</title>
        <authorList>
            <person name="Holmfeldt K."/>
            <person name="Nilsson E."/>
            <person name="Simone D."/>
            <person name="Lopez-Fernandez M."/>
            <person name="Wu X."/>
            <person name="de Brujin I."/>
            <person name="Lundin D."/>
            <person name="Andersson A."/>
            <person name="Bertilsson S."/>
            <person name="Dopson M."/>
        </authorList>
    </citation>
    <scope>NUCLEOTIDE SEQUENCE</scope>
    <source>
        <strain evidence="1">MM415A07240</strain>
    </source>
</reference>